<feature type="domain" description="Type I restriction modification DNA specificity" evidence="4">
    <location>
        <begin position="7"/>
        <end position="172"/>
    </location>
</feature>
<dbReference type="InterPro" id="IPR044946">
    <property type="entry name" value="Restrct_endonuc_typeI_TRD_sf"/>
</dbReference>
<dbReference type="PANTHER" id="PTHR30408:SF12">
    <property type="entry name" value="TYPE I RESTRICTION ENZYME MJAVIII SPECIFICITY SUBUNIT"/>
    <property type="match status" value="1"/>
</dbReference>
<organism evidence="5 6">
    <name type="scientific">Methylosinus sporium</name>
    <dbReference type="NCBI Taxonomy" id="428"/>
    <lineage>
        <taxon>Bacteria</taxon>
        <taxon>Pseudomonadati</taxon>
        <taxon>Pseudomonadota</taxon>
        <taxon>Alphaproteobacteria</taxon>
        <taxon>Hyphomicrobiales</taxon>
        <taxon>Methylocystaceae</taxon>
        <taxon>Methylosinus</taxon>
    </lineage>
</organism>
<dbReference type="AlphaFoldDB" id="A0A2U1SRF1"/>
<dbReference type="Proteomes" id="UP000245137">
    <property type="component" value="Unassembled WGS sequence"/>
</dbReference>
<protein>
    <recommendedName>
        <fullName evidence="4">Type I restriction modification DNA specificity domain-containing protein</fullName>
    </recommendedName>
</protein>
<accession>A0A2U1SRF1</accession>
<sequence length="340" mass="37439">MNVKSIALSEVAEFNPPAPALAADEEVSFVPMAAVSELGVMHVTEHARVADLKSGYSYMRTGDVLVAKITPCFENNKIAVASLDRPHGYGSTEFHVIRPRKEKLEARFLVHFLRQDQIRTAGERRMTGSAGQRRVPKQFLGELAVPLPPLDEQRRIAAILDQADDLRRKRREALGRLEKLSQMLFLAAVGEDNSHPHVKLSSACELITDGTHYTPTYAAKGTIFLSARNVVSGVVDWDNIKFIPDSLHMELQKRISPRLNDVLLAKNGTTGVAALVDRDLVFDIYVSLALLRAGSSLLPQFLLAALNSPSCKKQFDGALKGIGVPNLHLKDIREAKIPLP</sequence>
<reference evidence="5 6" key="1">
    <citation type="journal article" date="2018" name="Appl. Microbiol. Biotechnol.">
        <title>Co-cultivation of the strictly anaerobic methanogen Methanosarcina barkeri with aerobic methanotrophs in an oxygen-limited membrane bioreactor.</title>
        <authorList>
            <person name="In 't Zandt M.H."/>
            <person name="van den Bosch T.J.M."/>
            <person name="Rijkers R."/>
            <person name="van Kessel M.A.H.J."/>
            <person name="Jetten M.S.M."/>
            <person name="Welte C.U."/>
        </authorList>
    </citation>
    <scope>NUCLEOTIDE SEQUENCE [LARGE SCALE GENOMIC DNA]</scope>
    <source>
        <strain evidence="5 6">DSM 17706</strain>
    </source>
</reference>
<comment type="similarity">
    <text evidence="1">Belongs to the type-I restriction system S methylase family.</text>
</comment>
<dbReference type="InterPro" id="IPR000055">
    <property type="entry name" value="Restrct_endonuc_typeI_TRD"/>
</dbReference>
<evidence type="ECO:0000313" key="6">
    <source>
        <dbReference type="Proteomes" id="UP000245137"/>
    </source>
</evidence>
<proteinExistence type="inferred from homology"/>
<evidence type="ECO:0000259" key="4">
    <source>
        <dbReference type="Pfam" id="PF01420"/>
    </source>
</evidence>
<dbReference type="GO" id="GO:0009307">
    <property type="term" value="P:DNA restriction-modification system"/>
    <property type="evidence" value="ECO:0007669"/>
    <property type="project" value="UniProtKB-KW"/>
</dbReference>
<evidence type="ECO:0000313" key="5">
    <source>
        <dbReference type="EMBL" id="PWB94188.1"/>
    </source>
</evidence>
<dbReference type="CDD" id="cd17260">
    <property type="entry name" value="RMtype1_S_EcoEI-TRD1-CR1_like"/>
    <property type="match status" value="1"/>
</dbReference>
<dbReference type="OrthoDB" id="164285at2"/>
<dbReference type="InterPro" id="IPR052021">
    <property type="entry name" value="Type-I_RS_S_subunit"/>
</dbReference>
<keyword evidence="2" id="KW-0680">Restriction system</keyword>
<evidence type="ECO:0000256" key="3">
    <source>
        <dbReference type="ARBA" id="ARBA00023125"/>
    </source>
</evidence>
<dbReference type="PANTHER" id="PTHR30408">
    <property type="entry name" value="TYPE-1 RESTRICTION ENZYME ECOKI SPECIFICITY PROTEIN"/>
    <property type="match status" value="1"/>
</dbReference>
<name>A0A2U1SRF1_METSR</name>
<evidence type="ECO:0000256" key="1">
    <source>
        <dbReference type="ARBA" id="ARBA00010923"/>
    </source>
</evidence>
<comment type="caution">
    <text evidence="5">The sequence shown here is derived from an EMBL/GenBank/DDBJ whole genome shotgun (WGS) entry which is preliminary data.</text>
</comment>
<gene>
    <name evidence="5" type="ORF">C5689_08690</name>
</gene>
<dbReference type="RefSeq" id="WP_108916888.1">
    <property type="nucleotide sequence ID" value="NZ_PUIV01000010.1"/>
</dbReference>
<dbReference type="SUPFAM" id="SSF116734">
    <property type="entry name" value="DNA methylase specificity domain"/>
    <property type="match status" value="2"/>
</dbReference>
<dbReference type="EMBL" id="PUIV01000010">
    <property type="protein sequence ID" value="PWB94188.1"/>
    <property type="molecule type" value="Genomic_DNA"/>
</dbReference>
<keyword evidence="3" id="KW-0238">DNA-binding</keyword>
<evidence type="ECO:0000256" key="2">
    <source>
        <dbReference type="ARBA" id="ARBA00022747"/>
    </source>
</evidence>
<keyword evidence="6" id="KW-1185">Reference proteome</keyword>
<dbReference type="Pfam" id="PF01420">
    <property type="entry name" value="Methylase_S"/>
    <property type="match status" value="1"/>
</dbReference>
<dbReference type="GO" id="GO:0003677">
    <property type="term" value="F:DNA binding"/>
    <property type="evidence" value="ECO:0007669"/>
    <property type="project" value="UniProtKB-KW"/>
</dbReference>
<feature type="non-terminal residue" evidence="5">
    <location>
        <position position="340"/>
    </location>
</feature>
<dbReference type="Gene3D" id="3.90.220.20">
    <property type="entry name" value="DNA methylase specificity domains"/>
    <property type="match status" value="2"/>
</dbReference>